<dbReference type="AlphaFoldDB" id="A0A0F8XS02"/>
<feature type="non-terminal residue" evidence="1">
    <location>
        <position position="156"/>
    </location>
</feature>
<proteinExistence type="predicted"/>
<reference evidence="1" key="1">
    <citation type="journal article" date="2015" name="Nature">
        <title>Complex archaea that bridge the gap between prokaryotes and eukaryotes.</title>
        <authorList>
            <person name="Spang A."/>
            <person name="Saw J.H."/>
            <person name="Jorgensen S.L."/>
            <person name="Zaremba-Niedzwiedzka K."/>
            <person name="Martijn J."/>
            <person name="Lind A.E."/>
            <person name="van Eijk R."/>
            <person name="Schleper C."/>
            <person name="Guy L."/>
            <person name="Ettema T.J."/>
        </authorList>
    </citation>
    <scope>NUCLEOTIDE SEQUENCE</scope>
</reference>
<dbReference type="EMBL" id="LAZR01057593">
    <property type="protein sequence ID" value="KKK71743.1"/>
    <property type="molecule type" value="Genomic_DNA"/>
</dbReference>
<comment type="caution">
    <text evidence="1">The sequence shown here is derived from an EMBL/GenBank/DDBJ whole genome shotgun (WGS) entry which is preliminary data.</text>
</comment>
<evidence type="ECO:0000313" key="1">
    <source>
        <dbReference type="EMBL" id="KKK71743.1"/>
    </source>
</evidence>
<name>A0A0F8XS02_9ZZZZ</name>
<accession>A0A0F8XS02</accession>
<protein>
    <submittedName>
        <fullName evidence="1">Uncharacterized protein</fullName>
    </submittedName>
</protein>
<gene>
    <name evidence="1" type="ORF">LCGC14_2910870</name>
</gene>
<organism evidence="1">
    <name type="scientific">marine sediment metagenome</name>
    <dbReference type="NCBI Taxonomy" id="412755"/>
    <lineage>
        <taxon>unclassified sequences</taxon>
        <taxon>metagenomes</taxon>
        <taxon>ecological metagenomes</taxon>
    </lineage>
</organism>
<sequence>MADTKLSDLAAATDLADADKSYLEQSGVSKSIAASLKREKLVGPGFHILDISSLREIGLDTANEISNLASHGGILSADTTPRLIRANLATDKALKVEWIGGNVDEVQFPPVPMAPFLDEAADVTIHLLAKMSAAGDVPTIGTVGTCNLKITASGGT</sequence>